<comment type="similarity">
    <text evidence="5 23">Belongs to the folylpolyglutamate synthase family.</text>
</comment>
<dbReference type="NCBIfam" id="TIGR01499">
    <property type="entry name" value="folC"/>
    <property type="match status" value="1"/>
</dbReference>
<dbReference type="SUPFAM" id="SSF53623">
    <property type="entry name" value="MurD-like peptide ligases, catalytic domain"/>
    <property type="match status" value="1"/>
</dbReference>
<dbReference type="STRING" id="525918.SAMN05660964_02097"/>
<dbReference type="EC" id="6.3.2.12" evidence="7"/>
<dbReference type="InterPro" id="IPR036565">
    <property type="entry name" value="Mur-like_cat_sf"/>
</dbReference>
<comment type="subunit">
    <text evidence="6">Monomer.</text>
</comment>
<keyword evidence="14" id="KW-0460">Magnesium</keyword>
<evidence type="ECO:0000256" key="12">
    <source>
        <dbReference type="ARBA" id="ARBA00022741"/>
    </source>
</evidence>
<evidence type="ECO:0000256" key="19">
    <source>
        <dbReference type="ARBA" id="ARBA00047493"/>
    </source>
</evidence>
<dbReference type="EMBL" id="FNQP01000011">
    <property type="protein sequence ID" value="SEA65901.1"/>
    <property type="molecule type" value="Genomic_DNA"/>
</dbReference>
<comment type="catalytic activity">
    <reaction evidence="21">
        <text>(6R)-5,10-methylenetetrahydrofolyl-(gamma-L-Glu)(n) + L-glutamate + ATP = (6R)-5,10-methylenetetrahydrofolyl-(gamma-L-Glu)(n+1) + ADP + phosphate + H(+)</text>
        <dbReference type="Rhea" id="RHEA:51912"/>
        <dbReference type="Rhea" id="RHEA-COMP:13257"/>
        <dbReference type="Rhea" id="RHEA-COMP:13258"/>
        <dbReference type="ChEBI" id="CHEBI:15378"/>
        <dbReference type="ChEBI" id="CHEBI:29985"/>
        <dbReference type="ChEBI" id="CHEBI:30616"/>
        <dbReference type="ChEBI" id="CHEBI:43474"/>
        <dbReference type="ChEBI" id="CHEBI:136572"/>
        <dbReference type="ChEBI" id="CHEBI:456216"/>
        <dbReference type="EC" id="6.3.2.17"/>
    </reaction>
</comment>
<evidence type="ECO:0000256" key="21">
    <source>
        <dbReference type="ARBA" id="ARBA00049035"/>
    </source>
</evidence>
<dbReference type="FunFam" id="3.40.1190.10:FF:000004">
    <property type="entry name" value="Dihydrofolate synthase/folylpolyglutamate synthase"/>
    <property type="match status" value="1"/>
</dbReference>
<dbReference type="PANTHER" id="PTHR11136:SF0">
    <property type="entry name" value="DIHYDROFOLATE SYNTHETASE-RELATED"/>
    <property type="match status" value="1"/>
</dbReference>
<evidence type="ECO:0000256" key="9">
    <source>
        <dbReference type="ARBA" id="ARBA00019357"/>
    </source>
</evidence>
<evidence type="ECO:0000256" key="6">
    <source>
        <dbReference type="ARBA" id="ARBA00011245"/>
    </source>
</evidence>
<evidence type="ECO:0000313" key="27">
    <source>
        <dbReference type="Proteomes" id="UP000199397"/>
    </source>
</evidence>
<evidence type="ECO:0000259" key="25">
    <source>
        <dbReference type="Pfam" id="PF08245"/>
    </source>
</evidence>
<evidence type="ECO:0000256" key="2">
    <source>
        <dbReference type="ARBA" id="ARBA00002714"/>
    </source>
</evidence>
<dbReference type="NCBIfam" id="NF008101">
    <property type="entry name" value="PRK10846.1"/>
    <property type="match status" value="1"/>
</dbReference>
<dbReference type="InterPro" id="IPR018109">
    <property type="entry name" value="Folylpolyglutamate_synth_CS"/>
</dbReference>
<dbReference type="GO" id="GO:0005737">
    <property type="term" value="C:cytoplasm"/>
    <property type="evidence" value="ECO:0007669"/>
    <property type="project" value="TreeGrafter"/>
</dbReference>
<dbReference type="InterPro" id="IPR001645">
    <property type="entry name" value="Folylpolyglutamate_synth"/>
</dbReference>
<dbReference type="GO" id="GO:0046872">
    <property type="term" value="F:metal ion binding"/>
    <property type="evidence" value="ECO:0007669"/>
    <property type="project" value="UniProtKB-KW"/>
</dbReference>
<dbReference type="UniPathway" id="UPA00077">
    <property type="reaction ID" value="UER00157"/>
</dbReference>
<dbReference type="GO" id="GO:0005524">
    <property type="term" value="F:ATP binding"/>
    <property type="evidence" value="ECO:0007669"/>
    <property type="project" value="UniProtKB-KW"/>
</dbReference>
<evidence type="ECO:0000256" key="18">
    <source>
        <dbReference type="ARBA" id="ARBA00032510"/>
    </source>
</evidence>
<dbReference type="GO" id="GO:0008841">
    <property type="term" value="F:dihydrofolate synthase activity"/>
    <property type="evidence" value="ECO:0007669"/>
    <property type="project" value="UniProtKB-EC"/>
</dbReference>
<comment type="pathway">
    <text evidence="4">Cofactor biosynthesis; tetrahydrofolylpolyglutamate biosynthesis.</text>
</comment>
<organism evidence="26 27">
    <name type="scientific">Thiothrix caldifontis</name>
    <dbReference type="NCBI Taxonomy" id="525918"/>
    <lineage>
        <taxon>Bacteria</taxon>
        <taxon>Pseudomonadati</taxon>
        <taxon>Pseudomonadota</taxon>
        <taxon>Gammaproteobacteria</taxon>
        <taxon>Thiotrichales</taxon>
        <taxon>Thiotrichaceae</taxon>
        <taxon>Thiothrix</taxon>
    </lineage>
</organism>
<dbReference type="GO" id="GO:0046656">
    <property type="term" value="P:folic acid biosynthetic process"/>
    <property type="evidence" value="ECO:0007669"/>
    <property type="project" value="UniProtKB-KW"/>
</dbReference>
<dbReference type="InterPro" id="IPR013221">
    <property type="entry name" value="Mur_ligase_cen"/>
</dbReference>
<evidence type="ECO:0000256" key="15">
    <source>
        <dbReference type="ARBA" id="ARBA00022909"/>
    </source>
</evidence>
<comment type="pathway">
    <text evidence="3">Cofactor biosynthesis; tetrahydrofolate biosynthesis; 7,8-dihydrofolate from 2-amino-4-hydroxy-6-hydroxymethyl-7,8-dihydropteridine diphosphate and 4-aminobenzoate: step 2/2.</text>
</comment>
<evidence type="ECO:0000256" key="23">
    <source>
        <dbReference type="PIRNR" id="PIRNR001563"/>
    </source>
</evidence>
<evidence type="ECO:0000256" key="13">
    <source>
        <dbReference type="ARBA" id="ARBA00022840"/>
    </source>
</evidence>
<dbReference type="AlphaFoldDB" id="A0A1H4CZW4"/>
<evidence type="ECO:0000256" key="4">
    <source>
        <dbReference type="ARBA" id="ARBA00005150"/>
    </source>
</evidence>
<gene>
    <name evidence="26" type="ORF">SAMN05660964_02097</name>
</gene>
<keyword evidence="11" id="KW-0479">Metal-binding</keyword>
<keyword evidence="10 23" id="KW-0436">Ligase</keyword>
<dbReference type="Gene3D" id="3.90.190.20">
    <property type="entry name" value="Mur ligase, C-terminal domain"/>
    <property type="match status" value="1"/>
</dbReference>
<evidence type="ECO:0000256" key="17">
    <source>
        <dbReference type="ARBA" id="ARBA00030592"/>
    </source>
</evidence>
<dbReference type="PANTHER" id="PTHR11136">
    <property type="entry name" value="FOLYLPOLYGLUTAMATE SYNTHASE-RELATED"/>
    <property type="match status" value="1"/>
</dbReference>
<dbReference type="InterPro" id="IPR004101">
    <property type="entry name" value="Mur_ligase_C"/>
</dbReference>
<dbReference type="InterPro" id="IPR036615">
    <property type="entry name" value="Mur_ligase_C_dom_sf"/>
</dbReference>
<protein>
    <recommendedName>
        <fullName evidence="9">Dihydrofolate synthase/folylpolyglutamate synthase</fullName>
        <ecNumber evidence="7">6.3.2.12</ecNumber>
        <ecNumber evidence="8">6.3.2.17</ecNumber>
    </recommendedName>
    <alternativeName>
        <fullName evidence="18">Folylpoly-gamma-glutamate synthetase-dihydrofolate synthetase</fullName>
    </alternativeName>
    <alternativeName>
        <fullName evidence="16">Folylpolyglutamate synthetase</fullName>
    </alternativeName>
    <alternativeName>
        <fullName evidence="17">Tetrahydrofolylpolyglutamate synthase</fullName>
    </alternativeName>
</protein>
<keyword evidence="12 23" id="KW-0547">Nucleotide-binding</keyword>
<dbReference type="Pfam" id="PF02875">
    <property type="entry name" value="Mur_ligase_C"/>
    <property type="match status" value="1"/>
</dbReference>
<evidence type="ECO:0000256" key="20">
    <source>
        <dbReference type="ARBA" id="ARBA00047808"/>
    </source>
</evidence>
<keyword evidence="13 23" id="KW-0067">ATP-binding</keyword>
<evidence type="ECO:0000256" key="16">
    <source>
        <dbReference type="ARBA" id="ARBA00030048"/>
    </source>
</evidence>
<dbReference type="GO" id="GO:0004326">
    <property type="term" value="F:tetrahydrofolylpolyglutamate synthase activity"/>
    <property type="evidence" value="ECO:0007669"/>
    <property type="project" value="UniProtKB-EC"/>
</dbReference>
<evidence type="ECO:0000256" key="5">
    <source>
        <dbReference type="ARBA" id="ARBA00008276"/>
    </source>
</evidence>
<evidence type="ECO:0000256" key="11">
    <source>
        <dbReference type="ARBA" id="ARBA00022723"/>
    </source>
</evidence>
<evidence type="ECO:0000256" key="14">
    <source>
        <dbReference type="ARBA" id="ARBA00022842"/>
    </source>
</evidence>
<dbReference type="EC" id="6.3.2.17" evidence="8"/>
<dbReference type="SUPFAM" id="SSF53244">
    <property type="entry name" value="MurD-like peptide ligases, peptide-binding domain"/>
    <property type="match status" value="1"/>
</dbReference>
<evidence type="ECO:0000313" key="26">
    <source>
        <dbReference type="EMBL" id="SEA65901.1"/>
    </source>
</evidence>
<comment type="catalytic activity">
    <reaction evidence="20">
        <text>10-formyltetrahydrofolyl-(gamma-L-Glu)(n) + L-glutamate + ATP = 10-formyltetrahydrofolyl-(gamma-L-Glu)(n+1) + ADP + phosphate + H(+)</text>
        <dbReference type="Rhea" id="RHEA:51904"/>
        <dbReference type="Rhea" id="RHEA-COMP:13088"/>
        <dbReference type="Rhea" id="RHEA-COMP:14300"/>
        <dbReference type="ChEBI" id="CHEBI:15378"/>
        <dbReference type="ChEBI" id="CHEBI:29985"/>
        <dbReference type="ChEBI" id="CHEBI:30616"/>
        <dbReference type="ChEBI" id="CHEBI:43474"/>
        <dbReference type="ChEBI" id="CHEBI:134413"/>
        <dbReference type="ChEBI" id="CHEBI:456216"/>
        <dbReference type="EC" id="6.3.2.17"/>
    </reaction>
</comment>
<comment type="catalytic activity">
    <reaction evidence="19">
        <text>(6S)-5,6,7,8-tetrahydrofolyl-(gamma-L-Glu)(n) + L-glutamate + ATP = (6S)-5,6,7,8-tetrahydrofolyl-(gamma-L-Glu)(n+1) + ADP + phosphate + H(+)</text>
        <dbReference type="Rhea" id="RHEA:10580"/>
        <dbReference type="Rhea" id="RHEA-COMP:14738"/>
        <dbReference type="Rhea" id="RHEA-COMP:14740"/>
        <dbReference type="ChEBI" id="CHEBI:15378"/>
        <dbReference type="ChEBI" id="CHEBI:29985"/>
        <dbReference type="ChEBI" id="CHEBI:30616"/>
        <dbReference type="ChEBI" id="CHEBI:43474"/>
        <dbReference type="ChEBI" id="CHEBI:141005"/>
        <dbReference type="ChEBI" id="CHEBI:456216"/>
        <dbReference type="EC" id="6.3.2.17"/>
    </reaction>
</comment>
<evidence type="ECO:0000256" key="8">
    <source>
        <dbReference type="ARBA" id="ARBA00013025"/>
    </source>
</evidence>
<keyword evidence="27" id="KW-1185">Reference proteome</keyword>
<dbReference type="Pfam" id="PF08245">
    <property type="entry name" value="Mur_ligase_M"/>
    <property type="match status" value="1"/>
</dbReference>
<dbReference type="PROSITE" id="PS01011">
    <property type="entry name" value="FOLYLPOLYGLU_SYNT_1"/>
    <property type="match status" value="1"/>
</dbReference>
<accession>A0A1H4CZW4</accession>
<evidence type="ECO:0000256" key="3">
    <source>
        <dbReference type="ARBA" id="ARBA00004799"/>
    </source>
</evidence>
<keyword evidence="15" id="KW-0289">Folate biosynthesis</keyword>
<dbReference type="RefSeq" id="WP_093068390.1">
    <property type="nucleotide sequence ID" value="NZ_FNQP01000011.1"/>
</dbReference>
<dbReference type="Proteomes" id="UP000199397">
    <property type="component" value="Unassembled WGS sequence"/>
</dbReference>
<comment type="cofactor">
    <cofactor evidence="1">
        <name>Mg(2+)</name>
        <dbReference type="ChEBI" id="CHEBI:18420"/>
    </cofactor>
</comment>
<feature type="domain" description="Mur ligase C-terminal" evidence="24">
    <location>
        <begin position="269"/>
        <end position="391"/>
    </location>
</feature>
<proteinExistence type="inferred from homology"/>
<comment type="function">
    <text evidence="2">Functions in two distinct reactions of the de novo folate biosynthetic pathway. Catalyzes the addition of a glutamate residue to dihydropteroate (7,8-dihydropteroate or H2Pte) to form dihydrofolate (7,8-dihydrofolate monoglutamate or H2Pte-Glu). Also catalyzes successive additions of L-glutamate to tetrahydrofolate or 10-formyltetrahydrofolate or 5,10-methylenetetrahydrofolate, leading to folylpolyglutamate derivatives.</text>
</comment>
<evidence type="ECO:0000256" key="10">
    <source>
        <dbReference type="ARBA" id="ARBA00022598"/>
    </source>
</evidence>
<name>A0A1H4CZW4_9GAMM</name>
<evidence type="ECO:0000256" key="22">
    <source>
        <dbReference type="ARBA" id="ARBA00049161"/>
    </source>
</evidence>
<dbReference type="Gene3D" id="3.40.1190.10">
    <property type="entry name" value="Mur-like, catalytic domain"/>
    <property type="match status" value="1"/>
</dbReference>
<dbReference type="GO" id="GO:0046654">
    <property type="term" value="P:tetrahydrofolate biosynthetic process"/>
    <property type="evidence" value="ECO:0007669"/>
    <property type="project" value="UniProtKB-UniPathway"/>
</dbReference>
<feature type="domain" description="Mur ligase central" evidence="25">
    <location>
        <begin position="45"/>
        <end position="223"/>
    </location>
</feature>
<sequence>MKTLDDWLRWQETQFLTEIKLGLERIRCVAGRMGLLQLPVPLLTVGGTNGKGSTCAMLTRILLLQGYNVGTYTSPHLLRYNERIALNGVPVRNADICAAFAAIDKARDDIDLTYFEFGTLAAVWCFLQAKVDVIVLEVGLGGRLDACNLWDADVAVITSIGIDHVEWLGSTREAIGYEKSGIMRAGKPVVCGDSQPPASIASEAARIGANLLQFGQDFSAEHVPQPALVGDVQRQNAAVVVTALQQLADKLPVTPAAIAEGLASVSLMGRMQRILAEPVVILDVAHNPHAANELAAWLKKNPVNGKTFAIFSILADKDIAGVLKIMAAQVDEWHVVALPSHRAISNDALVGLMRANRVEQPIVTHADFQIAWDAVRLSTEKQDRVVAFGSFLVVSGMLEVAVSPTGLVKH</sequence>
<evidence type="ECO:0000256" key="7">
    <source>
        <dbReference type="ARBA" id="ARBA00013023"/>
    </source>
</evidence>
<evidence type="ECO:0000259" key="24">
    <source>
        <dbReference type="Pfam" id="PF02875"/>
    </source>
</evidence>
<dbReference type="PIRSF" id="PIRSF001563">
    <property type="entry name" value="Folylpolyglu_synth"/>
    <property type="match status" value="1"/>
</dbReference>
<dbReference type="OrthoDB" id="9809356at2"/>
<comment type="catalytic activity">
    <reaction evidence="22">
        <text>7,8-dihydropteroate + L-glutamate + ATP = 7,8-dihydrofolate + ADP + phosphate + H(+)</text>
        <dbReference type="Rhea" id="RHEA:23584"/>
        <dbReference type="ChEBI" id="CHEBI:15378"/>
        <dbReference type="ChEBI" id="CHEBI:17839"/>
        <dbReference type="ChEBI" id="CHEBI:29985"/>
        <dbReference type="ChEBI" id="CHEBI:30616"/>
        <dbReference type="ChEBI" id="CHEBI:43474"/>
        <dbReference type="ChEBI" id="CHEBI:57451"/>
        <dbReference type="ChEBI" id="CHEBI:456216"/>
        <dbReference type="EC" id="6.3.2.12"/>
    </reaction>
</comment>
<reference evidence="26 27" key="1">
    <citation type="submission" date="2016-10" db="EMBL/GenBank/DDBJ databases">
        <authorList>
            <person name="de Groot N.N."/>
        </authorList>
    </citation>
    <scope>NUCLEOTIDE SEQUENCE [LARGE SCALE GENOMIC DNA]</scope>
    <source>
        <strain evidence="26 27">DSM 21228</strain>
    </source>
</reference>
<evidence type="ECO:0000256" key="1">
    <source>
        <dbReference type="ARBA" id="ARBA00001946"/>
    </source>
</evidence>